<feature type="region of interest" description="Disordered" evidence="1">
    <location>
        <begin position="293"/>
        <end position="371"/>
    </location>
</feature>
<sequence>MVTIGSELISDLRHTNDFLNQQRNILSEKGFKETLAGQTQMFETRLLKSQGMIGTEHARQLSELLSGGPWDADMKERLGSALNKALLPKEGAVHGASGSPRRANQECLCFTKYLTAKELEVLASDCHHSTKVETLMMRMEKIGLHLATERTYASIVGSAAQLGIKLGANLTGEQLLQDLKSRLRSYLKHRPRLDASLFLIKYPATPDELPDALWQRAYSKDDQPEGRDVHAEYVRMRKRRDAAQQTMMATGSGGVSTGREGGVSPMEVLMQFMQTMMAQQNGGGINLQMNLPRKRQKALEDTSAEKTPLALEDKKDDPEEKDDQKQEKDEKKAEKKEENKVNLFDLDVTAGKPADAKEHMEKTSNAMQKREGMMMLMMET</sequence>
<proteinExistence type="predicted"/>
<dbReference type="Proteomes" id="UP001152797">
    <property type="component" value="Unassembled WGS sequence"/>
</dbReference>
<keyword evidence="4" id="KW-1185">Reference proteome</keyword>
<evidence type="ECO:0000313" key="2">
    <source>
        <dbReference type="EMBL" id="CAI4017422.1"/>
    </source>
</evidence>
<feature type="region of interest" description="Disordered" evidence="1">
    <location>
        <begin position="240"/>
        <end position="260"/>
    </location>
</feature>
<feature type="compositionally biased region" description="Gly residues" evidence="1">
    <location>
        <begin position="251"/>
        <end position="260"/>
    </location>
</feature>
<dbReference type="AlphaFoldDB" id="A0A9P1M2C3"/>
<dbReference type="EMBL" id="CAMXCT020006634">
    <property type="protein sequence ID" value="CAL1170797.1"/>
    <property type="molecule type" value="Genomic_DNA"/>
</dbReference>
<reference evidence="2" key="1">
    <citation type="submission" date="2022-10" db="EMBL/GenBank/DDBJ databases">
        <authorList>
            <person name="Chen Y."/>
            <person name="Dougan E. K."/>
            <person name="Chan C."/>
            <person name="Rhodes N."/>
            <person name="Thang M."/>
        </authorList>
    </citation>
    <scope>NUCLEOTIDE SEQUENCE</scope>
</reference>
<evidence type="ECO:0000256" key="1">
    <source>
        <dbReference type="SAM" id="MobiDB-lite"/>
    </source>
</evidence>
<dbReference type="EMBL" id="CAMXCT030006634">
    <property type="protein sequence ID" value="CAL4804734.1"/>
    <property type="molecule type" value="Genomic_DNA"/>
</dbReference>
<feature type="compositionally biased region" description="Basic and acidic residues" evidence="1">
    <location>
        <begin position="311"/>
        <end position="340"/>
    </location>
</feature>
<accession>A0A9P1M2C3</accession>
<protein>
    <submittedName>
        <fullName evidence="3">MBD domain-containing protein</fullName>
    </submittedName>
</protein>
<feature type="compositionally biased region" description="Basic and acidic residues" evidence="1">
    <location>
        <begin position="354"/>
        <end position="371"/>
    </location>
</feature>
<organism evidence="2">
    <name type="scientific">Cladocopium goreaui</name>
    <dbReference type="NCBI Taxonomy" id="2562237"/>
    <lineage>
        <taxon>Eukaryota</taxon>
        <taxon>Sar</taxon>
        <taxon>Alveolata</taxon>
        <taxon>Dinophyceae</taxon>
        <taxon>Suessiales</taxon>
        <taxon>Symbiodiniaceae</taxon>
        <taxon>Cladocopium</taxon>
    </lineage>
</organism>
<evidence type="ECO:0000313" key="3">
    <source>
        <dbReference type="EMBL" id="CAL4804734.1"/>
    </source>
</evidence>
<gene>
    <name evidence="2" type="ORF">C1SCF055_LOCUS42066</name>
</gene>
<comment type="caution">
    <text evidence="2">The sequence shown here is derived from an EMBL/GenBank/DDBJ whole genome shotgun (WGS) entry which is preliminary data.</text>
</comment>
<evidence type="ECO:0000313" key="4">
    <source>
        <dbReference type="Proteomes" id="UP001152797"/>
    </source>
</evidence>
<name>A0A9P1M2C3_9DINO</name>
<reference evidence="3 4" key="2">
    <citation type="submission" date="2024-05" db="EMBL/GenBank/DDBJ databases">
        <authorList>
            <person name="Chen Y."/>
            <person name="Shah S."/>
            <person name="Dougan E. K."/>
            <person name="Thang M."/>
            <person name="Chan C."/>
        </authorList>
    </citation>
    <scope>NUCLEOTIDE SEQUENCE [LARGE SCALE GENOMIC DNA]</scope>
</reference>
<dbReference type="EMBL" id="CAMXCT010006634">
    <property type="protein sequence ID" value="CAI4017422.1"/>
    <property type="molecule type" value="Genomic_DNA"/>
</dbReference>